<dbReference type="InterPro" id="IPR011006">
    <property type="entry name" value="CheY-like_superfamily"/>
</dbReference>
<dbReference type="AlphaFoldDB" id="A0A174B9E8"/>
<dbReference type="Pfam" id="PF04397">
    <property type="entry name" value="LytTR"/>
    <property type="match status" value="1"/>
</dbReference>
<evidence type="ECO:0000313" key="6">
    <source>
        <dbReference type="EMBL" id="CUN97073.1"/>
    </source>
</evidence>
<feature type="modified residue" description="4-aspartylphosphate" evidence="3">
    <location>
        <position position="59"/>
    </location>
</feature>
<dbReference type="PROSITE" id="PS50930">
    <property type="entry name" value="HTH_LYTTR"/>
    <property type="match status" value="1"/>
</dbReference>
<dbReference type="SMART" id="SM00448">
    <property type="entry name" value="REC"/>
    <property type="match status" value="1"/>
</dbReference>
<dbReference type="SUPFAM" id="SSF52172">
    <property type="entry name" value="CheY-like"/>
    <property type="match status" value="1"/>
</dbReference>
<sequence length="237" mass="27858">MQVAICDDDVTDRTKVGELLAQKMRKRGEPLEITYYDCGEDLVEQFESGEGSYDLIFLDIYMKFMNGMEAARQIRRWDQRVALIFLTASREFAVEGYSVGASGYLLKPVGREMLEETLNRFFAERYPRLRQSLLVVSGSAGRRIAYDDIMYIESRRMNVRIVCCHGAEHSIRMKLDEVQEELSGCRFLRCNRSYIVNMDYITDADEDFTMENGDRIPIKVREKKQIRKRYFDYMMKN</sequence>
<dbReference type="PANTHER" id="PTHR37299">
    <property type="entry name" value="TRANSCRIPTIONAL REGULATOR-RELATED"/>
    <property type="match status" value="1"/>
</dbReference>
<feature type="domain" description="HTH LytTR-type" evidence="5">
    <location>
        <begin position="133"/>
        <end position="232"/>
    </location>
</feature>
<dbReference type="Gene3D" id="2.40.50.1020">
    <property type="entry name" value="LytTr DNA-binding domain"/>
    <property type="match status" value="1"/>
</dbReference>
<dbReference type="Pfam" id="PF00072">
    <property type="entry name" value="Response_reg"/>
    <property type="match status" value="1"/>
</dbReference>
<dbReference type="EMBL" id="CYZE01000003">
    <property type="protein sequence ID" value="CUN97073.1"/>
    <property type="molecule type" value="Genomic_DNA"/>
</dbReference>
<evidence type="ECO:0000259" key="5">
    <source>
        <dbReference type="PROSITE" id="PS50930"/>
    </source>
</evidence>
<dbReference type="PANTHER" id="PTHR37299:SF1">
    <property type="entry name" value="STAGE 0 SPORULATION PROTEIN A HOMOLOG"/>
    <property type="match status" value="1"/>
</dbReference>
<dbReference type="InterPro" id="IPR007492">
    <property type="entry name" value="LytTR_DNA-bd_dom"/>
</dbReference>
<dbReference type="Proteomes" id="UP000095651">
    <property type="component" value="Unassembled WGS sequence"/>
</dbReference>
<proteinExistence type="predicted"/>
<dbReference type="InterPro" id="IPR046947">
    <property type="entry name" value="LytR-like"/>
</dbReference>
<dbReference type="SMART" id="SM00850">
    <property type="entry name" value="LytTR"/>
    <property type="match status" value="1"/>
</dbReference>
<dbReference type="InterPro" id="IPR001789">
    <property type="entry name" value="Sig_transdc_resp-reg_receiver"/>
</dbReference>
<name>A0A174B9E8_9FIRM</name>
<reference evidence="6 7" key="1">
    <citation type="submission" date="2015-09" db="EMBL/GenBank/DDBJ databases">
        <authorList>
            <consortium name="Pathogen Informatics"/>
        </authorList>
    </citation>
    <scope>NUCLEOTIDE SEQUENCE [LARGE SCALE GENOMIC DNA]</scope>
    <source>
        <strain evidence="6 7">2789STDY5608850</strain>
    </source>
</reference>
<evidence type="ECO:0000256" key="2">
    <source>
        <dbReference type="ARBA" id="ARBA00024867"/>
    </source>
</evidence>
<organism evidence="6 7">
    <name type="scientific">Hungatella hathewayi</name>
    <dbReference type="NCBI Taxonomy" id="154046"/>
    <lineage>
        <taxon>Bacteria</taxon>
        <taxon>Bacillati</taxon>
        <taxon>Bacillota</taxon>
        <taxon>Clostridia</taxon>
        <taxon>Lachnospirales</taxon>
        <taxon>Lachnospiraceae</taxon>
        <taxon>Hungatella</taxon>
    </lineage>
</organism>
<evidence type="ECO:0000256" key="3">
    <source>
        <dbReference type="PROSITE-ProRule" id="PRU00169"/>
    </source>
</evidence>
<protein>
    <recommendedName>
        <fullName evidence="1">Stage 0 sporulation protein A homolog</fullName>
    </recommendedName>
</protein>
<dbReference type="Gene3D" id="3.40.50.2300">
    <property type="match status" value="1"/>
</dbReference>
<feature type="domain" description="Response regulatory" evidence="4">
    <location>
        <begin position="2"/>
        <end position="122"/>
    </location>
</feature>
<gene>
    <name evidence="6" type="primary">yehT_4</name>
    <name evidence="6" type="ORF">ERS852407_01517</name>
</gene>
<dbReference type="PROSITE" id="PS50110">
    <property type="entry name" value="RESPONSE_REGULATORY"/>
    <property type="match status" value="1"/>
</dbReference>
<evidence type="ECO:0000313" key="7">
    <source>
        <dbReference type="Proteomes" id="UP000095651"/>
    </source>
</evidence>
<comment type="function">
    <text evidence="2">May play the central regulatory role in sporulation. It may be an element of the effector pathway responsible for the activation of sporulation genes in response to nutritional stress. Spo0A may act in concert with spo0H (a sigma factor) to control the expression of some genes that are critical to the sporulation process.</text>
</comment>
<dbReference type="GO" id="GO:0000156">
    <property type="term" value="F:phosphorelay response regulator activity"/>
    <property type="evidence" value="ECO:0007669"/>
    <property type="project" value="InterPro"/>
</dbReference>
<evidence type="ECO:0000259" key="4">
    <source>
        <dbReference type="PROSITE" id="PS50110"/>
    </source>
</evidence>
<dbReference type="RefSeq" id="WP_055653957.1">
    <property type="nucleotide sequence ID" value="NZ_CABIXC010000003.1"/>
</dbReference>
<dbReference type="GO" id="GO:0003677">
    <property type="term" value="F:DNA binding"/>
    <property type="evidence" value="ECO:0007669"/>
    <property type="project" value="InterPro"/>
</dbReference>
<evidence type="ECO:0000256" key="1">
    <source>
        <dbReference type="ARBA" id="ARBA00018672"/>
    </source>
</evidence>
<accession>A0A174B9E8</accession>
<keyword evidence="3" id="KW-0597">Phosphoprotein</keyword>